<comment type="caution">
    <text evidence="1">The sequence shown here is derived from an EMBL/GenBank/DDBJ whole genome shotgun (WGS) entry which is preliminary data.</text>
</comment>
<gene>
    <name evidence="1" type="ORF">BZARG_03335</name>
</gene>
<evidence type="ECO:0000313" key="1">
    <source>
        <dbReference type="EMBL" id="TLG99036.1"/>
    </source>
</evidence>
<keyword evidence="2" id="KW-1185">Reference proteome</keyword>
<organism evidence="1 2">
    <name type="scientific">Bizionia argentinensis JUB59</name>
    <dbReference type="NCBI Taxonomy" id="1046627"/>
    <lineage>
        <taxon>Bacteria</taxon>
        <taxon>Pseudomonadati</taxon>
        <taxon>Bacteroidota</taxon>
        <taxon>Flavobacteriia</taxon>
        <taxon>Flavobacteriales</taxon>
        <taxon>Flavobacteriaceae</taxon>
        <taxon>Bizionia</taxon>
    </lineage>
</organism>
<reference evidence="1 2" key="1">
    <citation type="journal article" date="2008" name="Int. J. Syst. Evol. Microbiol.">
        <title>Bizionia argentinensis sp. nov., isolated from surface marine water in Antarctica.</title>
        <authorList>
            <person name="Bercovich A."/>
            <person name="Vazquez S.C."/>
            <person name="Yankilevich P."/>
            <person name="Coria S.H."/>
            <person name="Foti M."/>
            <person name="Hernandez E."/>
            <person name="Vidal A."/>
            <person name="Ruberto L."/>
            <person name="Melo C."/>
            <person name="Marenssi S."/>
            <person name="Criscuolo M."/>
            <person name="Memoli M."/>
            <person name="Arguelles M."/>
            <person name="Mac Cormack W.P."/>
        </authorList>
    </citation>
    <scope>NUCLEOTIDE SEQUENCE [LARGE SCALE GENOMIC DNA]</scope>
    <source>
        <strain evidence="1 2">JUB59</strain>
    </source>
</reference>
<dbReference type="EMBL" id="AFXZ01000019">
    <property type="protein sequence ID" value="TLG99036.1"/>
    <property type="molecule type" value="Genomic_DNA"/>
</dbReference>
<sequence length="260" mass="31069">MYTLEEVKIAYYKLKNYVYYDNTELLLREKLIEFETDTKKDDSNLFSWGISEPYSDLNDFKNIFATKKNTIEQNLEIKFAKLLEEINSNNLESKYFKYLFSQIKVDFFPKKIKSTDNELDKNFISNVKCKENYEIEKVTPFINAPLEFHIISIMWIIRSGYKFDAELLDECKGNRLLLNKERTDLIQNSSLFKPYYSQYQSWRDDSVSVAQELLKNKKNALFINLDIKNYFNSTNLDFEKYFPEDDSVNNILRALHKIYS</sequence>
<dbReference type="AlphaFoldDB" id="A0A4U8UHG2"/>
<dbReference type="RefSeq" id="WP_040288096.1">
    <property type="nucleotide sequence ID" value="NZ_AFXZ01000019.1"/>
</dbReference>
<proteinExistence type="predicted"/>
<accession>A0A4U8UHG2</accession>
<evidence type="ECO:0008006" key="3">
    <source>
        <dbReference type="Google" id="ProtNLM"/>
    </source>
</evidence>
<dbReference type="Proteomes" id="UP000003730">
    <property type="component" value="Unassembled WGS sequence"/>
</dbReference>
<feature type="non-terminal residue" evidence="1">
    <location>
        <position position="260"/>
    </location>
</feature>
<protein>
    <recommendedName>
        <fullName evidence="3">Reverse transcriptase domain-containing protein</fullName>
    </recommendedName>
</protein>
<name>A0A4U8UHG2_9FLAO</name>
<evidence type="ECO:0000313" key="2">
    <source>
        <dbReference type="Proteomes" id="UP000003730"/>
    </source>
</evidence>